<gene>
    <name evidence="1" type="ordered locus">Tsac_0596</name>
</gene>
<dbReference type="EMBL" id="CP003184">
    <property type="protein sequence ID" value="AFK85622.1"/>
    <property type="molecule type" value="Genomic_DNA"/>
</dbReference>
<dbReference type="PATRIC" id="fig|1094508.3.peg.603"/>
<protein>
    <recommendedName>
        <fullName evidence="3">Type I restriction enzyme R protein N-terminal domain-containing protein</fullName>
    </recommendedName>
</protein>
<keyword evidence="2" id="KW-1185">Reference proteome</keyword>
<organism evidence="1 2">
    <name type="scientific">Thermoanaerobacterium saccharolyticum (strain DSM 8691 / JW/SL-YS485)</name>
    <dbReference type="NCBI Taxonomy" id="1094508"/>
    <lineage>
        <taxon>Bacteria</taxon>
        <taxon>Bacillati</taxon>
        <taxon>Bacillota</taxon>
        <taxon>Clostridia</taxon>
        <taxon>Thermoanaerobacterales</taxon>
        <taxon>Thermoanaerobacteraceae</taxon>
        <taxon>Thermoanaerobacterium</taxon>
    </lineage>
</organism>
<evidence type="ECO:0008006" key="3">
    <source>
        <dbReference type="Google" id="ProtNLM"/>
    </source>
</evidence>
<dbReference type="RefSeq" id="WP_014757536.1">
    <property type="nucleotide sequence ID" value="NC_017992.1"/>
</dbReference>
<name>I3VSX7_THESW</name>
<proteinExistence type="predicted"/>
<dbReference type="eggNOG" id="ENOG50330YB">
    <property type="taxonomic scope" value="Bacteria"/>
</dbReference>
<dbReference type="KEGG" id="tsh:Tsac_0596"/>
<evidence type="ECO:0000313" key="2">
    <source>
        <dbReference type="Proteomes" id="UP000006178"/>
    </source>
</evidence>
<reference evidence="1 2" key="1">
    <citation type="journal article" date="2014" name="Appl. Environ. Microbiol.">
        <title>Profile of Secreted Hydrolases, Associated Proteins, and SlpA in Thermoanaerobacterium saccharolyticum during the Degradation of Hemicellulose.</title>
        <authorList>
            <person name="Currie D.H."/>
            <person name="Guss A.M."/>
            <person name="Herring C.D."/>
            <person name="Giannone R.J."/>
            <person name="Johnson C.M."/>
            <person name="Lankford P.K."/>
            <person name="Brown S.D."/>
            <person name="Hettich R.L."/>
            <person name="Lynd L.R."/>
        </authorList>
    </citation>
    <scope>NUCLEOTIDE SEQUENCE [LARGE SCALE GENOMIC DNA]</scope>
    <source>
        <strain evidence="2">DSM 8691 / JW/SL-YS485</strain>
    </source>
</reference>
<sequence length="185" mass="22212">MRFIKNIMCKNYDIEEIEILVNNALDRLYYNDRYLLEHDVNELSITHKLARYLEDIFFYYDVDCEYNRIGDIAKRLNRNLYEKYKGILGYKIDNILKEKNNDKLAKPDIILHKRGRNDQNLLAIEVKKSDNKDDNYDRLKLIIYTDKDYGLNYKYGLFIKLDKDNKLCWFSDGKCISYGKCISLV</sequence>
<dbReference type="AlphaFoldDB" id="I3VSX7"/>
<dbReference type="STRING" id="1094508.Tsac_0596"/>
<dbReference type="BioCyc" id="TSAC1094508:GLMA-597-MONOMER"/>
<evidence type="ECO:0000313" key="1">
    <source>
        <dbReference type="EMBL" id="AFK85622.1"/>
    </source>
</evidence>
<accession>I3VSX7</accession>
<dbReference type="Proteomes" id="UP000006178">
    <property type="component" value="Chromosome"/>
</dbReference>